<dbReference type="EMBL" id="BARU01017815">
    <property type="protein sequence ID" value="GAH49239.1"/>
    <property type="molecule type" value="Genomic_DNA"/>
</dbReference>
<dbReference type="AlphaFoldDB" id="X1H5V1"/>
<reference evidence="1" key="1">
    <citation type="journal article" date="2014" name="Front. Microbiol.">
        <title>High frequency of phylogenetically diverse reductive dehalogenase-homologous genes in deep subseafloor sedimentary metagenomes.</title>
        <authorList>
            <person name="Kawai M."/>
            <person name="Futagami T."/>
            <person name="Toyoda A."/>
            <person name="Takaki Y."/>
            <person name="Nishi S."/>
            <person name="Hori S."/>
            <person name="Arai W."/>
            <person name="Tsubouchi T."/>
            <person name="Morono Y."/>
            <person name="Uchiyama I."/>
            <person name="Ito T."/>
            <person name="Fujiyama A."/>
            <person name="Inagaki F."/>
            <person name="Takami H."/>
        </authorList>
    </citation>
    <scope>NUCLEOTIDE SEQUENCE</scope>
    <source>
        <strain evidence="1">Expedition CK06-06</strain>
    </source>
</reference>
<evidence type="ECO:0000313" key="1">
    <source>
        <dbReference type="EMBL" id="GAH49239.1"/>
    </source>
</evidence>
<gene>
    <name evidence="1" type="ORF">S03H2_29503</name>
</gene>
<name>X1H5V1_9ZZZZ</name>
<proteinExistence type="predicted"/>
<comment type="caution">
    <text evidence="1">The sequence shown here is derived from an EMBL/GenBank/DDBJ whole genome shotgun (WGS) entry which is preliminary data.</text>
</comment>
<accession>X1H5V1</accession>
<organism evidence="1">
    <name type="scientific">marine sediment metagenome</name>
    <dbReference type="NCBI Taxonomy" id="412755"/>
    <lineage>
        <taxon>unclassified sequences</taxon>
        <taxon>metagenomes</taxon>
        <taxon>ecological metagenomes</taxon>
    </lineage>
</organism>
<protein>
    <submittedName>
        <fullName evidence="1">Uncharacterized protein</fullName>
    </submittedName>
</protein>
<sequence>MLISVIGNNGSSYNEILDIQNSFWIYTFHITIKDNIVILNTTKYDNDTLEFISYNISIFPIITINKVGLGDIKIECYLSDTQVAQTGLMIDSIGIYIDGISQSNDFGNYYYSTNKDYNPIYNNFFSLSSIGYFSCSMTSFEMSPESYVFFPYQN</sequence>